<evidence type="ECO:0008006" key="5">
    <source>
        <dbReference type="Google" id="ProtNLM"/>
    </source>
</evidence>
<dbReference type="PROSITE" id="PS51257">
    <property type="entry name" value="PROKAR_LIPOPROTEIN"/>
    <property type="match status" value="1"/>
</dbReference>
<feature type="signal peptide" evidence="2">
    <location>
        <begin position="1"/>
        <end position="18"/>
    </location>
</feature>
<keyword evidence="2" id="KW-0732">Signal</keyword>
<feature type="compositionally biased region" description="Low complexity" evidence="1">
    <location>
        <begin position="22"/>
        <end position="37"/>
    </location>
</feature>
<name>B8FU43_DESHD</name>
<feature type="chain" id="PRO_5039513676" description="Prokaryotic membrane lipoprotein lipid attachment site profile" evidence="2">
    <location>
        <begin position="19"/>
        <end position="140"/>
    </location>
</feature>
<dbReference type="EMBL" id="CP001336">
    <property type="protein sequence ID" value="ACL20457.1"/>
    <property type="molecule type" value="Genomic_DNA"/>
</dbReference>
<dbReference type="Proteomes" id="UP000007726">
    <property type="component" value="Chromosome"/>
</dbReference>
<organism evidence="3 4">
    <name type="scientific">Desulfitobacterium hafniense (strain DSM 10664 / DCB-2)</name>
    <dbReference type="NCBI Taxonomy" id="272564"/>
    <lineage>
        <taxon>Bacteria</taxon>
        <taxon>Bacillati</taxon>
        <taxon>Bacillota</taxon>
        <taxon>Clostridia</taxon>
        <taxon>Eubacteriales</taxon>
        <taxon>Desulfitobacteriaceae</taxon>
        <taxon>Desulfitobacterium</taxon>
    </lineage>
</organism>
<proteinExistence type="predicted"/>
<protein>
    <recommendedName>
        <fullName evidence="5">Prokaryotic membrane lipoprotein lipid attachment site profile</fullName>
    </recommendedName>
</protein>
<evidence type="ECO:0000313" key="4">
    <source>
        <dbReference type="Proteomes" id="UP000007726"/>
    </source>
</evidence>
<evidence type="ECO:0000313" key="3">
    <source>
        <dbReference type="EMBL" id="ACL20457.1"/>
    </source>
</evidence>
<accession>B8FU43</accession>
<dbReference type="HOGENOM" id="CLU_1831708_0_0_9"/>
<evidence type="ECO:0000256" key="1">
    <source>
        <dbReference type="SAM" id="MobiDB-lite"/>
    </source>
</evidence>
<gene>
    <name evidence="3" type="ordered locus">Dhaf_2429</name>
</gene>
<dbReference type="AlphaFoldDB" id="B8FU43"/>
<sequence length="140" mass="14776">MKKLLVLMMALAMTLSLAACGGNAEPPASTPESTPATAERKDNVTPEQAAAIVDIMAKMGPLYEEAAAAATANGWDQDELAVQELNAVYAIMDSARVGLGELDGYGDTSTEDIDTVIGQYQAMLDEMPNIIAKYSEPYGN</sequence>
<evidence type="ECO:0000256" key="2">
    <source>
        <dbReference type="SAM" id="SignalP"/>
    </source>
</evidence>
<dbReference type="KEGG" id="dhd:Dhaf_2429"/>
<feature type="region of interest" description="Disordered" evidence="1">
    <location>
        <begin position="22"/>
        <end position="45"/>
    </location>
</feature>
<reference evidence="3 4" key="1">
    <citation type="journal article" date="2012" name="BMC Microbiol.">
        <title>Genome sequence of Desulfitobacterium hafniense DCB-2, a Gram-positive anaerobe capable of dehalogenation and metal reduction.</title>
        <authorList>
            <person name="Kim S.H."/>
            <person name="Harzman C."/>
            <person name="Davis J.K."/>
            <person name="Hutcheson R."/>
            <person name="Broderick J.B."/>
            <person name="Marsh T.L."/>
            <person name="Tiedje J.M."/>
        </authorList>
    </citation>
    <scope>NUCLEOTIDE SEQUENCE [LARGE SCALE GENOMIC DNA]</scope>
    <source>
        <strain evidence="4">DSM 10664 / DCB-2</strain>
    </source>
</reference>